<dbReference type="OrthoDB" id="735874at2"/>
<dbReference type="EMBL" id="CP001685">
    <property type="protein sequence ID" value="ACV37955.1"/>
    <property type="molecule type" value="Genomic_DNA"/>
</dbReference>
<dbReference type="HOGENOM" id="CLU_042275_0_0_0"/>
<accession>C7NCB3</accession>
<dbReference type="KEGG" id="lba:Lebu_0018"/>
<dbReference type="eggNOG" id="ENOG502Z8VF">
    <property type="taxonomic scope" value="Bacteria"/>
</dbReference>
<dbReference type="SUPFAM" id="SSF52980">
    <property type="entry name" value="Restriction endonuclease-like"/>
    <property type="match status" value="1"/>
</dbReference>
<dbReference type="InterPro" id="IPR011335">
    <property type="entry name" value="Restrct_endonuc-II-like"/>
</dbReference>
<gene>
    <name evidence="1" type="ordered locus">Lebu_0018</name>
</gene>
<sequence length="487" mass="57120">MKKEIIKILKLEGPMLSGELAKKIKMKYNTTNENARQIISRAKSPVQKLKTINFSNRQRYVYLEEQYNKEKYKDNLYEALKKAAKNYYQILIAIENNGGFISKKVLASYVSAPVKDLKGHLRYDKLIENLINLGFIDEFDDEYYQLLYPLTKLNISRTKALEFAQKQVISDLNNLMRNLNLVAYNSSKTFFQEAEFAKFQWAFSSPSYITGLFNKKNNKPGFFICDIKIGKKLIEEDIKFFIDKLDIIKNFKKLSNFTPIIVASSYDKETHQKLKEKGIVVSTVKDLFSEKYVELLEKLIEIMTNSAAIISKNPKILEELAKENELLKGKMGNLFGDLFEISVGYYFFNLGCKYLDMNKIIEFQKENEIKKTKREIDIYVEKNNKLIIVECKGRKNYLNFEETEKYLKEKIPIIYKGLRKNNSNQEIEFELWSTGGFSEEALKLLEEYKEKTKKYKISYFNKNEIEEKAKKSNCEILKKSIKSIFSK</sequence>
<protein>
    <submittedName>
        <fullName evidence="1">Uncharacterized protein</fullName>
    </submittedName>
</protein>
<evidence type="ECO:0000313" key="2">
    <source>
        <dbReference type="Proteomes" id="UP000001910"/>
    </source>
</evidence>
<reference evidence="1 2" key="1">
    <citation type="journal article" date="2009" name="Stand. Genomic Sci.">
        <title>Complete genome sequence of Leptotrichia buccalis type strain (C-1013-b).</title>
        <authorList>
            <person name="Ivanova N."/>
            <person name="Gronow S."/>
            <person name="Lapidus A."/>
            <person name="Copeland A."/>
            <person name="Glavina Del Rio T."/>
            <person name="Nolan M."/>
            <person name="Lucas S."/>
            <person name="Chen F."/>
            <person name="Tice H."/>
            <person name="Cheng J.F."/>
            <person name="Saunders E."/>
            <person name="Bruce D."/>
            <person name="Goodwin L."/>
            <person name="Brettin T."/>
            <person name="Detter J.C."/>
            <person name="Han C."/>
            <person name="Pitluck S."/>
            <person name="Mikhailova N."/>
            <person name="Pati A."/>
            <person name="Mavrommatis K."/>
            <person name="Chen A."/>
            <person name="Palaniappan K."/>
            <person name="Land M."/>
            <person name="Hauser L."/>
            <person name="Chang Y.J."/>
            <person name="Jeffries C.D."/>
            <person name="Chain P."/>
            <person name="Rohde C."/>
            <person name="Goker M."/>
            <person name="Bristow J."/>
            <person name="Eisen J.A."/>
            <person name="Markowitz V."/>
            <person name="Hugenholtz P."/>
            <person name="Kyrpides N.C."/>
            <person name="Klenk H.P."/>
        </authorList>
    </citation>
    <scope>NUCLEOTIDE SEQUENCE [LARGE SCALE GENOMIC DNA]</scope>
    <source>
        <strain evidence="2">ATCC 14201 / DSM 1135 / JCM 12969 / NCTC 10249 / C-1013-b</strain>
    </source>
</reference>
<dbReference type="RefSeq" id="WP_012806149.1">
    <property type="nucleotide sequence ID" value="NC_013192.1"/>
</dbReference>
<dbReference type="Proteomes" id="UP000001910">
    <property type="component" value="Chromosome"/>
</dbReference>
<evidence type="ECO:0000313" key="1">
    <source>
        <dbReference type="EMBL" id="ACV37955.1"/>
    </source>
</evidence>
<name>C7NCB3_LEPBD</name>
<keyword evidence="2" id="KW-1185">Reference proteome</keyword>
<organism evidence="1 2">
    <name type="scientific">Leptotrichia buccalis (strain ATCC 14201 / DSM 1135 / JCM 12969 / NCTC 10249 / C-1013-b)</name>
    <dbReference type="NCBI Taxonomy" id="523794"/>
    <lineage>
        <taxon>Bacteria</taxon>
        <taxon>Fusobacteriati</taxon>
        <taxon>Fusobacteriota</taxon>
        <taxon>Fusobacteriia</taxon>
        <taxon>Fusobacteriales</taxon>
        <taxon>Leptotrichiaceae</taxon>
        <taxon>Leptotrichia</taxon>
    </lineage>
</organism>
<dbReference type="AlphaFoldDB" id="C7NCB3"/>
<proteinExistence type="predicted"/>